<dbReference type="OMA" id="NIGPECA"/>
<reference evidence="3" key="2">
    <citation type="submission" date="2015-06" db="UniProtKB">
        <authorList>
            <consortium name="EnsemblProtists"/>
        </authorList>
    </citation>
    <scope>IDENTIFICATION</scope>
    <source>
        <strain evidence="3">Pr102</strain>
    </source>
</reference>
<protein>
    <recommendedName>
        <fullName evidence="5">Transglutaminase elicitor</fullName>
    </recommendedName>
</protein>
<dbReference type="eggNOG" id="ENOG502R9G2">
    <property type="taxonomic scope" value="Eukaryota"/>
</dbReference>
<sequence length="471" mass="51442">MVYKPSAYLVSAAVAFVALQMQQSAATSLQYDPYTTCTSYDIGDENFPGRGTEVRDDGTCTVTVPEDPNRPANPDAYATKQGSSTPSSATSTTSTTSRKLEWVSSDDIVTLEAYFGTSLETKLKDLPTSGVYSPTPWAGSNWPAYTDSINHEWKQDQASPAEKYATAFGLDVKKFMDNVSAQNGILSKNIGPECASDTECYDPEGATVCAKRAGDSSGYCIPTWSDISEAWAPAAILETEPNCPVAYNGVTFQPMDIKALITDVYTDANISTVFTGSRYAGYNDSTDEFGRHMDYSYRDLNPGFFHIAAANILGKLNSTFIIDRDAGNEVWNHPVVGFKVYEQTAMTPEKAANTFYGLKEYPWNLNASNIVHVKSRLSWINETYTDGGLVASGLNENFTTGAYYDYLLELDDAEDIIGGEWLYESNDIHPDFLWIPKGKPAADVVTKIGLSYANVTMLLEKAVECSESAGV</sequence>
<feature type="compositionally biased region" description="Low complexity" evidence="1">
    <location>
        <begin position="83"/>
        <end position="97"/>
    </location>
</feature>
<evidence type="ECO:0000256" key="2">
    <source>
        <dbReference type="SAM" id="SignalP"/>
    </source>
</evidence>
<feature type="signal peptide" evidence="2">
    <location>
        <begin position="1"/>
        <end position="26"/>
    </location>
</feature>
<reference evidence="4" key="1">
    <citation type="journal article" date="2006" name="Science">
        <title>Phytophthora genome sequences uncover evolutionary origins and mechanisms of pathogenesis.</title>
        <authorList>
            <person name="Tyler B.M."/>
            <person name="Tripathy S."/>
            <person name="Zhang X."/>
            <person name="Dehal P."/>
            <person name="Jiang R.H."/>
            <person name="Aerts A."/>
            <person name="Arredondo F.D."/>
            <person name="Baxter L."/>
            <person name="Bensasson D."/>
            <person name="Beynon J.L."/>
            <person name="Chapman J."/>
            <person name="Damasceno C.M."/>
            <person name="Dorrance A.E."/>
            <person name="Dou D."/>
            <person name="Dickerman A.W."/>
            <person name="Dubchak I.L."/>
            <person name="Garbelotto M."/>
            <person name="Gijzen M."/>
            <person name="Gordon S.G."/>
            <person name="Govers F."/>
            <person name="Grunwald N.J."/>
            <person name="Huang W."/>
            <person name="Ivors K.L."/>
            <person name="Jones R.W."/>
            <person name="Kamoun S."/>
            <person name="Krampis K."/>
            <person name="Lamour K.H."/>
            <person name="Lee M.K."/>
            <person name="McDonald W.H."/>
            <person name="Medina M."/>
            <person name="Meijer H.J."/>
            <person name="Nordberg E.K."/>
            <person name="Maclean D.J."/>
            <person name="Ospina-Giraldo M.D."/>
            <person name="Morris P.F."/>
            <person name="Phuntumart V."/>
            <person name="Putnam N.H."/>
            <person name="Rash S."/>
            <person name="Rose J.K."/>
            <person name="Sakihama Y."/>
            <person name="Salamov A.A."/>
            <person name="Savidor A."/>
            <person name="Scheuring C.F."/>
            <person name="Smith B.M."/>
            <person name="Sobral B.W."/>
            <person name="Terry A."/>
            <person name="Torto-Alalibo T.A."/>
            <person name="Win J."/>
            <person name="Xu Z."/>
            <person name="Zhang H."/>
            <person name="Grigoriev I.V."/>
            <person name="Rokhsar D.S."/>
            <person name="Boore J.L."/>
        </authorList>
    </citation>
    <scope>NUCLEOTIDE SEQUENCE [LARGE SCALE GENOMIC DNA]</scope>
    <source>
        <strain evidence="4">Pr102</strain>
    </source>
</reference>
<evidence type="ECO:0000313" key="3">
    <source>
        <dbReference type="EnsemblProtists" id="Phyra83162"/>
    </source>
</evidence>
<feature type="region of interest" description="Disordered" evidence="1">
    <location>
        <begin position="63"/>
        <end position="97"/>
    </location>
</feature>
<dbReference type="InParanoid" id="H3GZF1"/>
<keyword evidence="2" id="KW-0732">Signal</keyword>
<keyword evidence="4" id="KW-1185">Reference proteome</keyword>
<dbReference type="Pfam" id="PF16683">
    <property type="entry name" value="TGase_elicitor"/>
    <property type="match status" value="1"/>
</dbReference>
<proteinExistence type="predicted"/>
<dbReference type="STRING" id="164328.H3GZF1"/>
<dbReference type="EMBL" id="DS566080">
    <property type="status" value="NOT_ANNOTATED_CDS"/>
    <property type="molecule type" value="Genomic_DNA"/>
</dbReference>
<dbReference type="EnsemblProtists" id="Phyra83162">
    <property type="protein sequence ID" value="Phyra83162"/>
    <property type="gene ID" value="Phyra83162"/>
</dbReference>
<evidence type="ECO:0000256" key="1">
    <source>
        <dbReference type="SAM" id="MobiDB-lite"/>
    </source>
</evidence>
<dbReference type="Proteomes" id="UP000005238">
    <property type="component" value="Unassembled WGS sequence"/>
</dbReference>
<dbReference type="Gene3D" id="3.30.40.240">
    <property type="entry name" value="Transglutaminase elicitor, body domain"/>
    <property type="match status" value="1"/>
</dbReference>
<accession>H3GZF1</accession>
<evidence type="ECO:0000313" key="4">
    <source>
        <dbReference type="Proteomes" id="UP000005238"/>
    </source>
</evidence>
<dbReference type="HOGENOM" id="CLU_013767_2_0_1"/>
<evidence type="ECO:0008006" key="5">
    <source>
        <dbReference type="Google" id="ProtNLM"/>
    </source>
</evidence>
<name>H3GZF1_PHYRM</name>
<organism evidence="3 4">
    <name type="scientific">Phytophthora ramorum</name>
    <name type="common">Sudden oak death agent</name>
    <dbReference type="NCBI Taxonomy" id="164328"/>
    <lineage>
        <taxon>Eukaryota</taxon>
        <taxon>Sar</taxon>
        <taxon>Stramenopiles</taxon>
        <taxon>Oomycota</taxon>
        <taxon>Peronosporomycetes</taxon>
        <taxon>Peronosporales</taxon>
        <taxon>Peronosporaceae</taxon>
        <taxon>Phytophthora</taxon>
    </lineage>
</organism>
<dbReference type="InterPro" id="IPR032048">
    <property type="entry name" value="TGase_elicitor"/>
</dbReference>
<dbReference type="AlphaFoldDB" id="H3GZF1"/>
<dbReference type="VEuPathDB" id="FungiDB:KRP22_14938"/>
<feature type="chain" id="PRO_5003587110" description="Transglutaminase elicitor" evidence="2">
    <location>
        <begin position="27"/>
        <end position="471"/>
    </location>
</feature>
<dbReference type="GO" id="GO:0016755">
    <property type="term" value="F:aminoacyltransferase activity"/>
    <property type="evidence" value="ECO:0007669"/>
    <property type="project" value="InterPro"/>
</dbReference>